<keyword evidence="4" id="KW-0812">Transmembrane</keyword>
<keyword evidence="6" id="KW-0406">Ion transport</keyword>
<keyword evidence="9" id="KW-0325">Glycoprotein</keyword>
<evidence type="ECO:0000256" key="9">
    <source>
        <dbReference type="ARBA" id="ARBA00023180"/>
    </source>
</evidence>
<proteinExistence type="predicted"/>
<evidence type="ECO:0000256" key="7">
    <source>
        <dbReference type="ARBA" id="ARBA00023136"/>
    </source>
</evidence>
<evidence type="ECO:0000256" key="2">
    <source>
        <dbReference type="ARBA" id="ARBA00022448"/>
    </source>
</evidence>
<sequence>MLALTDGDNLMISRRANNDVVLSLGTPIPYSDVQTAPGLEYPGFLRVSVLNSTPHTIIHEGDLASKPTFGRDHLGRRVKQTEVLKAKGLDMEVLKELTHSLNIRFYRLYLGADGKWGALESPNVFNGMIGEVQSGLTDAAITEITITSSRSMYIQYTFPYYFNALQYATKFKSVSRILSTNLAYNWVILLVLASLFLCSFVLWMANNFEDQSFKMFTFFDALLMLTQVLTMQSLWLVPHGTIGRLALGICLLCSIIVASGVGGTLVSLFSTNTIEERNLNSPQQLQEAIAQGTFRAATVRDTSMSSLFELLNPCMAKSSKALQMSTSVIPELDSNW</sequence>
<dbReference type="GO" id="GO:0015276">
    <property type="term" value="F:ligand-gated monoatomic ion channel activity"/>
    <property type="evidence" value="ECO:0007669"/>
    <property type="project" value="InterPro"/>
</dbReference>
<dbReference type="Pfam" id="PF10613">
    <property type="entry name" value="Lig_chan-Glu_bd"/>
    <property type="match status" value="1"/>
</dbReference>
<dbReference type="InterPro" id="IPR052192">
    <property type="entry name" value="Insect_Ionotropic_Sensory_Rcpt"/>
</dbReference>
<dbReference type="PANTHER" id="PTHR42643:SF38">
    <property type="entry name" value="IONOTROPIC RECEPTOR 100A"/>
    <property type="match status" value="1"/>
</dbReference>
<evidence type="ECO:0000256" key="8">
    <source>
        <dbReference type="ARBA" id="ARBA00023170"/>
    </source>
</evidence>
<accession>A0A7R8W9T9</accession>
<keyword evidence="7" id="KW-0472">Membrane</keyword>
<dbReference type="SUPFAM" id="SSF53850">
    <property type="entry name" value="Periplasmic binding protein-like II"/>
    <property type="match status" value="1"/>
</dbReference>
<evidence type="ECO:0000256" key="3">
    <source>
        <dbReference type="ARBA" id="ARBA00022475"/>
    </source>
</evidence>
<reference evidence="12" key="1">
    <citation type="submission" date="2020-11" db="EMBL/GenBank/DDBJ databases">
        <authorList>
            <person name="Tran Van P."/>
        </authorList>
    </citation>
    <scope>NUCLEOTIDE SEQUENCE</scope>
</reference>
<dbReference type="SMART" id="SM00918">
    <property type="entry name" value="Lig_chan-Glu_bd"/>
    <property type="match status" value="1"/>
</dbReference>
<evidence type="ECO:0000256" key="6">
    <source>
        <dbReference type="ARBA" id="ARBA00023065"/>
    </source>
</evidence>
<keyword evidence="11" id="KW-0407">Ion channel</keyword>
<keyword evidence="2" id="KW-0813">Transport</keyword>
<dbReference type="GO" id="GO:0005886">
    <property type="term" value="C:plasma membrane"/>
    <property type="evidence" value="ECO:0007669"/>
    <property type="project" value="UniProtKB-SubCell"/>
</dbReference>
<evidence type="ECO:0000313" key="12">
    <source>
        <dbReference type="EMBL" id="CAD7227632.1"/>
    </source>
</evidence>
<comment type="subcellular location">
    <subcellularLocation>
        <location evidence="1">Cell membrane</location>
        <topology evidence="1">Multi-pass membrane protein</topology>
    </subcellularLocation>
</comment>
<dbReference type="Gene3D" id="3.40.190.10">
    <property type="entry name" value="Periplasmic binding protein-like II"/>
    <property type="match status" value="1"/>
</dbReference>
<dbReference type="InterPro" id="IPR019594">
    <property type="entry name" value="Glu/Gly-bd"/>
</dbReference>
<keyword evidence="10" id="KW-1071">Ligand-gated ion channel</keyword>
<evidence type="ECO:0000256" key="5">
    <source>
        <dbReference type="ARBA" id="ARBA00022989"/>
    </source>
</evidence>
<organism evidence="12">
    <name type="scientific">Cyprideis torosa</name>
    <dbReference type="NCBI Taxonomy" id="163714"/>
    <lineage>
        <taxon>Eukaryota</taxon>
        <taxon>Metazoa</taxon>
        <taxon>Ecdysozoa</taxon>
        <taxon>Arthropoda</taxon>
        <taxon>Crustacea</taxon>
        <taxon>Oligostraca</taxon>
        <taxon>Ostracoda</taxon>
        <taxon>Podocopa</taxon>
        <taxon>Podocopida</taxon>
        <taxon>Cytherocopina</taxon>
        <taxon>Cytheroidea</taxon>
        <taxon>Cytherideidae</taxon>
        <taxon>Cyprideis</taxon>
    </lineage>
</organism>
<keyword evidence="8" id="KW-0675">Receptor</keyword>
<dbReference type="AlphaFoldDB" id="A0A7R8W9T9"/>
<evidence type="ECO:0000256" key="4">
    <source>
        <dbReference type="ARBA" id="ARBA00022692"/>
    </source>
</evidence>
<dbReference type="OrthoDB" id="5984008at2759"/>
<evidence type="ECO:0000256" key="10">
    <source>
        <dbReference type="ARBA" id="ARBA00023286"/>
    </source>
</evidence>
<name>A0A7R8W9T9_9CRUS</name>
<gene>
    <name evidence="12" type="ORF">CTOB1V02_LOCUS5533</name>
</gene>
<dbReference type="EMBL" id="OB661205">
    <property type="protein sequence ID" value="CAD7227632.1"/>
    <property type="molecule type" value="Genomic_DNA"/>
</dbReference>
<keyword evidence="3" id="KW-1003">Cell membrane</keyword>
<protein>
    <submittedName>
        <fullName evidence="12">Uncharacterized protein</fullName>
    </submittedName>
</protein>
<dbReference type="PANTHER" id="PTHR42643">
    <property type="entry name" value="IONOTROPIC RECEPTOR 20A-RELATED"/>
    <property type="match status" value="1"/>
</dbReference>
<keyword evidence="5" id="KW-1133">Transmembrane helix</keyword>
<dbReference type="Gene3D" id="1.10.287.70">
    <property type="match status" value="1"/>
</dbReference>
<evidence type="ECO:0000256" key="11">
    <source>
        <dbReference type="ARBA" id="ARBA00023303"/>
    </source>
</evidence>
<evidence type="ECO:0000256" key="1">
    <source>
        <dbReference type="ARBA" id="ARBA00004651"/>
    </source>
</evidence>